<evidence type="ECO:0000313" key="3">
    <source>
        <dbReference type="Proteomes" id="UP000634136"/>
    </source>
</evidence>
<dbReference type="AlphaFoldDB" id="A0A834TT22"/>
<evidence type="ECO:0000256" key="1">
    <source>
        <dbReference type="SAM" id="Phobius"/>
    </source>
</evidence>
<feature type="transmembrane region" description="Helical" evidence="1">
    <location>
        <begin position="88"/>
        <end position="104"/>
    </location>
</feature>
<keyword evidence="1" id="KW-0812">Transmembrane</keyword>
<comment type="caution">
    <text evidence="2">The sequence shown here is derived from an EMBL/GenBank/DDBJ whole genome shotgun (WGS) entry which is preliminary data.</text>
</comment>
<name>A0A834TT22_9FABA</name>
<keyword evidence="1" id="KW-1133">Transmembrane helix</keyword>
<reference evidence="2" key="1">
    <citation type="submission" date="2020-09" db="EMBL/GenBank/DDBJ databases">
        <title>Genome-Enabled Discovery of Anthraquinone Biosynthesis in Senna tora.</title>
        <authorList>
            <person name="Kang S.-H."/>
            <person name="Pandey R.P."/>
            <person name="Lee C.-M."/>
            <person name="Sim J.-S."/>
            <person name="Jeong J.-T."/>
            <person name="Choi B.-S."/>
            <person name="Jung M."/>
            <person name="Ginzburg D."/>
            <person name="Zhao K."/>
            <person name="Won S.Y."/>
            <person name="Oh T.-J."/>
            <person name="Yu Y."/>
            <person name="Kim N.-H."/>
            <person name="Lee O.R."/>
            <person name="Lee T.-H."/>
            <person name="Bashyal P."/>
            <person name="Kim T.-S."/>
            <person name="Lee W.-H."/>
            <person name="Kawkins C."/>
            <person name="Kim C.-K."/>
            <person name="Kim J.S."/>
            <person name="Ahn B.O."/>
            <person name="Rhee S.Y."/>
            <person name="Sohng J.K."/>
        </authorList>
    </citation>
    <scope>NUCLEOTIDE SEQUENCE</scope>
    <source>
        <tissue evidence="2">Leaf</tissue>
    </source>
</reference>
<protein>
    <submittedName>
        <fullName evidence="2">Uncharacterized protein</fullName>
    </submittedName>
</protein>
<dbReference type="EMBL" id="JAAIUW010000006">
    <property type="protein sequence ID" value="KAF7826261.1"/>
    <property type="molecule type" value="Genomic_DNA"/>
</dbReference>
<organism evidence="2 3">
    <name type="scientific">Senna tora</name>
    <dbReference type="NCBI Taxonomy" id="362788"/>
    <lineage>
        <taxon>Eukaryota</taxon>
        <taxon>Viridiplantae</taxon>
        <taxon>Streptophyta</taxon>
        <taxon>Embryophyta</taxon>
        <taxon>Tracheophyta</taxon>
        <taxon>Spermatophyta</taxon>
        <taxon>Magnoliopsida</taxon>
        <taxon>eudicotyledons</taxon>
        <taxon>Gunneridae</taxon>
        <taxon>Pentapetalae</taxon>
        <taxon>rosids</taxon>
        <taxon>fabids</taxon>
        <taxon>Fabales</taxon>
        <taxon>Fabaceae</taxon>
        <taxon>Caesalpinioideae</taxon>
        <taxon>Cassia clade</taxon>
        <taxon>Senna</taxon>
    </lineage>
</organism>
<dbReference type="Proteomes" id="UP000634136">
    <property type="component" value="Unassembled WGS sequence"/>
</dbReference>
<keyword evidence="1" id="KW-0472">Membrane</keyword>
<keyword evidence="3" id="KW-1185">Reference proteome</keyword>
<evidence type="ECO:0000313" key="2">
    <source>
        <dbReference type="EMBL" id="KAF7826261.1"/>
    </source>
</evidence>
<gene>
    <name evidence="2" type="ORF">G2W53_017425</name>
</gene>
<proteinExistence type="predicted"/>
<accession>A0A834TT22</accession>
<sequence>MCTTVYFTEKPNGKDDLGKQGFRGSGCVMSSVVVAVFLEPILKIDREEMGLGLDNLLKMKVDLVEVGDIMVDSLGYFEKTHQYHRTRWNLYVFLIGVPFLEFFAHTFPPLLVLCSAIDDVVIVVMVWERPWWAPLIFP</sequence>